<evidence type="ECO:0000313" key="1">
    <source>
        <dbReference type="EMBL" id="KAJ2983686.1"/>
    </source>
</evidence>
<accession>A0ACC1NXV1</accession>
<keyword evidence="2" id="KW-1185">Reference proteome</keyword>
<comment type="caution">
    <text evidence="1">The sequence shown here is derived from an EMBL/GenBank/DDBJ whole genome shotgun (WGS) entry which is preliminary data.</text>
</comment>
<dbReference type="Proteomes" id="UP001143856">
    <property type="component" value="Unassembled WGS sequence"/>
</dbReference>
<dbReference type="EMBL" id="JAPDGR010001354">
    <property type="protein sequence ID" value="KAJ2983686.1"/>
    <property type="molecule type" value="Genomic_DNA"/>
</dbReference>
<name>A0ACC1NXV1_9PEZI</name>
<protein>
    <submittedName>
        <fullName evidence="1">Uncharacterized protein</fullName>
    </submittedName>
</protein>
<proteinExistence type="predicted"/>
<evidence type="ECO:0000313" key="2">
    <source>
        <dbReference type="Proteomes" id="UP001143856"/>
    </source>
</evidence>
<gene>
    <name evidence="1" type="ORF">NUW58_g6206</name>
</gene>
<reference evidence="1" key="1">
    <citation type="submission" date="2022-10" db="EMBL/GenBank/DDBJ databases">
        <title>Genome Sequence of Xylaria curta.</title>
        <authorList>
            <person name="Buettner E."/>
        </authorList>
    </citation>
    <scope>NUCLEOTIDE SEQUENCE</scope>
    <source>
        <strain evidence="1">Babe10</strain>
    </source>
</reference>
<organism evidence="1 2">
    <name type="scientific">Xylaria curta</name>
    <dbReference type="NCBI Taxonomy" id="42375"/>
    <lineage>
        <taxon>Eukaryota</taxon>
        <taxon>Fungi</taxon>
        <taxon>Dikarya</taxon>
        <taxon>Ascomycota</taxon>
        <taxon>Pezizomycotina</taxon>
        <taxon>Sordariomycetes</taxon>
        <taxon>Xylariomycetidae</taxon>
        <taxon>Xylariales</taxon>
        <taxon>Xylariaceae</taxon>
        <taxon>Xylaria</taxon>
    </lineage>
</organism>
<sequence length="930" mass="103542">MQQAEYIKAFTIAVDKVPKHKEYPSLKSDRGDLNRLYHALKVKITNNGVAYDKIKEDIKEDNLRSGVCPEKRVSASRGNLLLDLPSVPSDTPLQQSTDHSDAVNDTGNPGHKTRPIVHPKPPALHGKSMKPAPSKPSPDLVARFAKLRDSQESRSNSSLPLVKPTDSQSTPLPYRFPLSVHSALPTMPKVPDAIYSPARGTVTSEAAELPSSTPRGMFSRTNSVVSVPGTCSRASTESILRTFNGEQFVTAHTYGDLQASPTRNLPISEGELITVEELSQYMDDDTSADSKILLIDLRDRQSFDEGHITSQNTICLDPTILSRQNISASEIVDSMILAPTSEKLAFERRNEFDLVVFYDQDSEFVPQRITGNLQETIIFNLRQALIHYSFPKELAHAPKLLVGGLDAWVGEKGQQSLQTSKTQSVLRHATSTSTNTRQRLRNRTLEPEEVNTFEAIIGRDETGDFDYAKSREDFIRRFPSLKEPESMVSNEQGGSSVQSAGSSGEEFLKDISPVPPVRPKPSVARTRYSGLESADEHSPSGGVAMMAAAVLSGPPTPKDRTPTGLVNPQVWCYANSSIQALLVCRPFIDEFLNAPWPVKYRPNISPGDPAYNQLMCRILGNLFQWLASRTFVSMKATTLMHYLRTIHRGYQTPNGALIRFGDPNQHDSDEFLTFIFGQLEVETRFTLTQNPLPPLDTTGPVGFVADRWGNRPSQTVISRYWYLTELHTLTCKNCGARNFISSESERYAFPVSANTNNGTLEDLIKDYFTPEEVPSDCDKCHSKGKGLVRQIARLPPLLRIGLQRTDQTSTIKVRSHLHFPFDKLDFSKYTLQSGERAEIAKILGAETADGFGPAVTYSLIAIVSHAGYNLNSGHYVAYTKRGPNSWALCNDTRISIDIDTNRTAKRAWKCYDNFTPVQLYYRRDDLGYLE</sequence>